<dbReference type="PANTHER" id="PTHR12170">
    <property type="entry name" value="MACROPHAGE ERYTHROBLAST ATTACHER-RELATED"/>
    <property type="match status" value="1"/>
</dbReference>
<proteinExistence type="inferred from homology"/>
<dbReference type="InterPro" id="IPR024964">
    <property type="entry name" value="CTLH/CRA"/>
</dbReference>
<sequence length="402" mass="45680">MMDALETELAKLQKDSNLKKSVDDIDAIIEQLEKAREIIIADPNSAPITLATLQNPLKKGFDQINEDLNKVHRAYAKYGRALEKENFPVKSLPNDLDAIKSHNNLINRAIAMHFIREGQFSMARKFLSEGEATTRATSGKFISDPEELKVEDLLQAFLIMYSILEDLKVHNLHSAIDWARQNSLHLEQLGSNIEFELCKLQYLWLFHGPEVNGLPDDQNNGLIGAYKYARVNFPRHMTRFPREIQQLVTAMLYRSNIKQSPYHRLLSSESAWEKINQSFVRDFCSLLGLSPTSPLHIACTAGAIALPTLLKFADIVREKKTEWTTQSELPVEIPLPRSMFFHAIFVCPVSKEQTTENNPPMVMPCGHVLAKESLHRISKAGRCKCPYCPIEGLMRDAREIVL</sequence>
<organism evidence="12 13">
    <name type="scientific">Golovinomyces cichoracearum</name>
    <dbReference type="NCBI Taxonomy" id="62708"/>
    <lineage>
        <taxon>Eukaryota</taxon>
        <taxon>Fungi</taxon>
        <taxon>Dikarya</taxon>
        <taxon>Ascomycota</taxon>
        <taxon>Pezizomycotina</taxon>
        <taxon>Leotiomycetes</taxon>
        <taxon>Erysiphales</taxon>
        <taxon>Erysiphaceae</taxon>
        <taxon>Golovinomyces</taxon>
    </lineage>
</organism>
<dbReference type="GO" id="GO:0005737">
    <property type="term" value="C:cytoplasm"/>
    <property type="evidence" value="ECO:0007669"/>
    <property type="project" value="UniProtKB-SubCell"/>
</dbReference>
<evidence type="ECO:0000256" key="4">
    <source>
        <dbReference type="ARBA" id="ARBA00022771"/>
    </source>
</evidence>
<dbReference type="SMART" id="SM00668">
    <property type="entry name" value="CTLH"/>
    <property type="match status" value="1"/>
</dbReference>
<feature type="domain" description="RING-Gid-type" evidence="11">
    <location>
        <begin position="347"/>
        <end position="388"/>
    </location>
</feature>
<evidence type="ECO:0000256" key="5">
    <source>
        <dbReference type="ARBA" id="ARBA00022833"/>
    </source>
</evidence>
<protein>
    <recommendedName>
        <fullName evidence="8">GID complex catalytic subunit 2</fullName>
    </recommendedName>
    <alternativeName>
        <fullName evidence="7">Glucose-induced degradation protein 2</fullName>
    </alternativeName>
</protein>
<dbReference type="GO" id="GO:0034657">
    <property type="term" value="C:GID complex"/>
    <property type="evidence" value="ECO:0007669"/>
    <property type="project" value="TreeGrafter"/>
</dbReference>
<dbReference type="AlphaFoldDB" id="A0A420II24"/>
<feature type="domain" description="CTLH" evidence="10">
    <location>
        <begin position="156"/>
        <end position="213"/>
    </location>
</feature>
<evidence type="ECO:0000256" key="8">
    <source>
        <dbReference type="ARBA" id="ARBA00080744"/>
    </source>
</evidence>
<dbReference type="EMBL" id="MCBS01024089">
    <property type="protein sequence ID" value="RKF74189.1"/>
    <property type="molecule type" value="Genomic_DNA"/>
</dbReference>
<name>A0A420II24_9PEZI</name>
<evidence type="ECO:0000256" key="7">
    <source>
        <dbReference type="ARBA" id="ARBA00075398"/>
    </source>
</evidence>
<dbReference type="SMART" id="SM00757">
    <property type="entry name" value="CRA"/>
    <property type="match status" value="1"/>
</dbReference>
<dbReference type="InterPro" id="IPR013083">
    <property type="entry name" value="Znf_RING/FYVE/PHD"/>
</dbReference>
<dbReference type="PROSITE" id="PS50897">
    <property type="entry name" value="CTLH"/>
    <property type="match status" value="1"/>
</dbReference>
<evidence type="ECO:0000256" key="6">
    <source>
        <dbReference type="ARBA" id="ARBA00061136"/>
    </source>
</evidence>
<reference evidence="12 13" key="1">
    <citation type="journal article" date="2018" name="BMC Genomics">
        <title>Comparative genome analyses reveal sequence features reflecting distinct modes of host-adaptation between dicot and monocot powdery mildew.</title>
        <authorList>
            <person name="Wu Y."/>
            <person name="Ma X."/>
            <person name="Pan Z."/>
            <person name="Kale S.D."/>
            <person name="Song Y."/>
            <person name="King H."/>
            <person name="Zhang Q."/>
            <person name="Presley C."/>
            <person name="Deng X."/>
            <person name="Wei C.I."/>
            <person name="Xiao S."/>
        </authorList>
    </citation>
    <scope>NUCLEOTIDE SEQUENCE [LARGE SCALE GENOMIC DNA]</scope>
    <source>
        <strain evidence="12">UMSG1</strain>
    </source>
</reference>
<dbReference type="InterPro" id="IPR006595">
    <property type="entry name" value="CTLH_C"/>
</dbReference>
<evidence type="ECO:0000313" key="13">
    <source>
        <dbReference type="Proteomes" id="UP000285326"/>
    </source>
</evidence>
<dbReference type="GO" id="GO:0061630">
    <property type="term" value="F:ubiquitin protein ligase activity"/>
    <property type="evidence" value="ECO:0007669"/>
    <property type="project" value="InterPro"/>
</dbReference>
<dbReference type="InterPro" id="IPR044063">
    <property type="entry name" value="ZF_RING_GID"/>
</dbReference>
<comment type="similarity">
    <text evidence="6">Belongs to the RMD5/GID2 family.</text>
</comment>
<keyword evidence="5" id="KW-0862">Zinc</keyword>
<dbReference type="InterPro" id="IPR013144">
    <property type="entry name" value="CRA_dom"/>
</dbReference>
<evidence type="ECO:0000256" key="3">
    <source>
        <dbReference type="ARBA" id="ARBA00022723"/>
    </source>
</evidence>
<comment type="caution">
    <text evidence="12">The sequence shown here is derived from an EMBL/GenBank/DDBJ whole genome shotgun (WGS) entry which is preliminary data.</text>
</comment>
<dbReference type="CDD" id="cd16652">
    <property type="entry name" value="dRING_Rmd5p-like"/>
    <property type="match status" value="1"/>
</dbReference>
<accession>A0A420II24</accession>
<dbReference type="Proteomes" id="UP000285326">
    <property type="component" value="Unassembled WGS sequence"/>
</dbReference>
<dbReference type="InterPro" id="IPR037683">
    <property type="entry name" value="Rmd5_dRing"/>
</dbReference>
<evidence type="ECO:0000256" key="9">
    <source>
        <dbReference type="PROSITE-ProRule" id="PRU01215"/>
    </source>
</evidence>
<keyword evidence="4 9" id="KW-0863">Zinc-finger</keyword>
<dbReference type="GO" id="GO:0043161">
    <property type="term" value="P:proteasome-mediated ubiquitin-dependent protein catabolic process"/>
    <property type="evidence" value="ECO:0007669"/>
    <property type="project" value="InterPro"/>
</dbReference>
<dbReference type="PANTHER" id="PTHR12170:SF3">
    <property type="entry name" value="GH10162P"/>
    <property type="match status" value="1"/>
</dbReference>
<keyword evidence="3" id="KW-0479">Metal-binding</keyword>
<dbReference type="Pfam" id="PF10607">
    <property type="entry name" value="CTLH"/>
    <property type="match status" value="1"/>
</dbReference>
<evidence type="ECO:0000256" key="2">
    <source>
        <dbReference type="ARBA" id="ARBA00022490"/>
    </source>
</evidence>
<evidence type="ECO:0000259" key="11">
    <source>
        <dbReference type="PROSITE" id="PS51867"/>
    </source>
</evidence>
<dbReference type="InterPro" id="IPR045098">
    <property type="entry name" value="Fyv10_fam"/>
</dbReference>
<evidence type="ECO:0000256" key="1">
    <source>
        <dbReference type="ARBA" id="ARBA00004496"/>
    </source>
</evidence>
<feature type="zinc finger region" description="RING-Gid-type" evidence="9">
    <location>
        <begin position="347"/>
        <end position="388"/>
    </location>
</feature>
<gene>
    <name evidence="12" type="ORF">GcM1_240010</name>
</gene>
<dbReference type="GO" id="GO:0008270">
    <property type="term" value="F:zinc ion binding"/>
    <property type="evidence" value="ECO:0007669"/>
    <property type="project" value="UniProtKB-KW"/>
</dbReference>
<dbReference type="FunFam" id="3.30.40.10:FF:000143">
    <property type="entry name" value="Regulator of gluconeogenesis Rmd5"/>
    <property type="match status" value="1"/>
</dbReference>
<keyword evidence="2" id="KW-0963">Cytoplasm</keyword>
<dbReference type="PROSITE" id="PS51867">
    <property type="entry name" value="ZF_RING_GID"/>
    <property type="match status" value="1"/>
</dbReference>
<evidence type="ECO:0000313" key="12">
    <source>
        <dbReference type="EMBL" id="RKF74189.1"/>
    </source>
</evidence>
<dbReference type="InterPro" id="IPR027370">
    <property type="entry name" value="Znf-RING_euk"/>
</dbReference>
<dbReference type="Gene3D" id="3.30.40.10">
    <property type="entry name" value="Zinc/RING finger domain, C3HC4 (zinc finger)"/>
    <property type="match status" value="1"/>
</dbReference>
<comment type="subcellular location">
    <subcellularLocation>
        <location evidence="1">Cytoplasm</location>
    </subcellularLocation>
</comment>
<evidence type="ECO:0000259" key="10">
    <source>
        <dbReference type="PROSITE" id="PS50897"/>
    </source>
</evidence>
<dbReference type="Pfam" id="PF13445">
    <property type="entry name" value="zf-RING_UBOX"/>
    <property type="match status" value="1"/>
</dbReference>
<dbReference type="SUPFAM" id="SSF57850">
    <property type="entry name" value="RING/U-box"/>
    <property type="match status" value="1"/>
</dbReference>
<dbReference type="GO" id="GO:0005634">
    <property type="term" value="C:nucleus"/>
    <property type="evidence" value="ECO:0007669"/>
    <property type="project" value="TreeGrafter"/>
</dbReference>